<reference evidence="2 3" key="1">
    <citation type="journal article" date="2003" name="Extremophiles">
        <title>Halomonas glaciei sp. nov. isolated from fast ice of Adelie Land, Antarctica.</title>
        <authorList>
            <person name="Reddy G.S."/>
            <person name="Raghavan P.U."/>
            <person name="Sarita N.B."/>
            <person name="Prakash J.S."/>
            <person name="Nagesh N."/>
            <person name="Delille D."/>
            <person name="Shivaji S."/>
        </authorList>
    </citation>
    <scope>NUCLEOTIDE SEQUENCE [LARGE SCALE GENOMIC DNA]</scope>
    <source>
        <strain evidence="2 3">DD39</strain>
    </source>
</reference>
<proteinExistence type="predicted"/>
<dbReference type="AlphaFoldDB" id="A0A7Z0RYJ4"/>
<dbReference type="InterPro" id="IPR038694">
    <property type="entry name" value="DUF427_sf"/>
</dbReference>
<dbReference type="InterPro" id="IPR007361">
    <property type="entry name" value="DUF427"/>
</dbReference>
<evidence type="ECO:0000313" key="3">
    <source>
        <dbReference type="Proteomes" id="UP000526892"/>
    </source>
</evidence>
<protein>
    <submittedName>
        <fullName evidence="2">DUF427 domain-containing protein</fullName>
    </submittedName>
</protein>
<accession>A0A7Z0RYJ4</accession>
<evidence type="ECO:0000259" key="1">
    <source>
        <dbReference type="Pfam" id="PF04248"/>
    </source>
</evidence>
<organism evidence="2 3">
    <name type="scientific">Vreelandella glaciei</name>
    <dbReference type="NCBI Taxonomy" id="186761"/>
    <lineage>
        <taxon>Bacteria</taxon>
        <taxon>Pseudomonadati</taxon>
        <taxon>Pseudomonadota</taxon>
        <taxon>Gammaproteobacteria</taxon>
        <taxon>Oceanospirillales</taxon>
        <taxon>Halomonadaceae</taxon>
        <taxon>Vreelandella</taxon>
    </lineage>
</organism>
<dbReference type="Gene3D" id="2.170.150.40">
    <property type="entry name" value="Domain of unknown function (DUF427)"/>
    <property type="match status" value="1"/>
</dbReference>
<dbReference type="Proteomes" id="UP000526892">
    <property type="component" value="Unassembled WGS sequence"/>
</dbReference>
<gene>
    <name evidence="2" type="ORF">HZS80_11295</name>
</gene>
<name>A0A7Z0RYJ4_9GAMM</name>
<dbReference type="Pfam" id="PF04248">
    <property type="entry name" value="NTP_transf_9"/>
    <property type="match status" value="1"/>
</dbReference>
<sequence>MQNVRRIELHPISQRVQMHVDGKLLADTTQTFELREIGNPLRQYIPREDVRMDFLKPYKTETHYPLKVGTAQFLY</sequence>
<feature type="domain" description="DUF427" evidence="1">
    <location>
        <begin position="16"/>
        <end position="72"/>
    </location>
</feature>
<dbReference type="RefSeq" id="WP_052703743.1">
    <property type="nucleotide sequence ID" value="NZ_JACCDE010000015.1"/>
</dbReference>
<keyword evidence="3" id="KW-1185">Reference proteome</keyword>
<dbReference type="EMBL" id="JACCDE010000015">
    <property type="protein sequence ID" value="NYS78286.1"/>
    <property type="molecule type" value="Genomic_DNA"/>
</dbReference>
<comment type="caution">
    <text evidence="2">The sequence shown here is derived from an EMBL/GenBank/DDBJ whole genome shotgun (WGS) entry which is preliminary data.</text>
</comment>
<evidence type="ECO:0000313" key="2">
    <source>
        <dbReference type="EMBL" id="NYS78286.1"/>
    </source>
</evidence>